<dbReference type="EMBL" id="DP000011">
    <property type="protein sequence ID" value="ABA96793.1"/>
    <property type="molecule type" value="Genomic_DNA"/>
</dbReference>
<proteinExistence type="predicted"/>
<organism evidence="2">
    <name type="scientific">Oryza sativa subsp. japonica</name>
    <name type="common">Rice</name>
    <dbReference type="NCBI Taxonomy" id="39947"/>
    <lineage>
        <taxon>Eukaryota</taxon>
        <taxon>Viridiplantae</taxon>
        <taxon>Streptophyta</taxon>
        <taxon>Embryophyta</taxon>
        <taxon>Tracheophyta</taxon>
        <taxon>Spermatophyta</taxon>
        <taxon>Magnoliopsida</taxon>
        <taxon>Liliopsida</taxon>
        <taxon>Poales</taxon>
        <taxon>Poaceae</taxon>
        <taxon>BOP clade</taxon>
        <taxon>Oryzoideae</taxon>
        <taxon>Oryzeae</taxon>
        <taxon>Oryzinae</taxon>
        <taxon>Oryza</taxon>
        <taxon>Oryza sativa</taxon>
    </lineage>
</organism>
<accession>Q2QVM4</accession>
<evidence type="ECO:0000256" key="1">
    <source>
        <dbReference type="SAM" id="MobiDB-lite"/>
    </source>
</evidence>
<sequence>MARRRSRATDLLVVSQEKFVKVGSRPRKKRDTSSGRRVNFLKRSCRAKRGDQKEVSKNGTEIPFDYSSTSTYNPNDPTKEDDVNQHKNAQAANAIFSTLSGSEFNRVDGIESTKEIWYTLQNVHEAMDSVRESKVEILKG</sequence>
<evidence type="ECO:0000313" key="2">
    <source>
        <dbReference type="EMBL" id="ABA96793.1"/>
    </source>
</evidence>
<dbReference type="Pfam" id="PF14223">
    <property type="entry name" value="Retrotran_gag_2"/>
    <property type="match status" value="1"/>
</dbReference>
<gene>
    <name evidence="2" type="ordered locus">LOC_Os12g12320</name>
</gene>
<protein>
    <submittedName>
        <fullName evidence="2">Uncharacterized protein</fullName>
    </submittedName>
</protein>
<reference evidence="2" key="3">
    <citation type="submission" date="2006-01" db="EMBL/GenBank/DDBJ databases">
        <authorList>
            <person name="Buell R."/>
        </authorList>
    </citation>
    <scope>NUCLEOTIDE SEQUENCE</scope>
</reference>
<reference evidence="2" key="1">
    <citation type="journal article" date="2005" name="BMC Biol.">
        <title>The sequence of rice chromosomes 11 and 12, rich in disease resistance genes and recent gene duplications.</title>
        <authorList>
            <consortium name="The rice chromosomes 11 and 12 sequencing consortia"/>
        </authorList>
    </citation>
    <scope>NUCLEOTIDE SEQUENCE [LARGE SCALE GENOMIC DNA]</scope>
</reference>
<feature type="compositionally biased region" description="Polar residues" evidence="1">
    <location>
        <begin position="66"/>
        <end position="76"/>
    </location>
</feature>
<name>Q2QVM4_ORYSJ</name>
<feature type="region of interest" description="Disordered" evidence="1">
    <location>
        <begin position="47"/>
        <end position="83"/>
    </location>
</feature>
<dbReference type="AlphaFoldDB" id="Q2QVM4"/>
<reference evidence="2" key="2">
    <citation type="submission" date="2005-04" db="EMBL/GenBank/DDBJ databases">
        <authorList>
            <person name="Buell C.R."/>
            <person name="Wing R.A."/>
            <person name="McCombie W.A."/>
            <person name="Ouyang S."/>
        </authorList>
    </citation>
    <scope>NUCLEOTIDE SEQUENCE</scope>
</reference>